<dbReference type="SUPFAM" id="SSF81923">
    <property type="entry name" value="Double Clp-N motif"/>
    <property type="match status" value="2"/>
</dbReference>
<dbReference type="OrthoDB" id="3628183at2"/>
<dbReference type="Pfam" id="PF02861">
    <property type="entry name" value="Clp_N"/>
    <property type="match status" value="2"/>
</dbReference>
<dbReference type="PANTHER" id="PTHR47016">
    <property type="entry name" value="ATP-DEPENDENT CLP PROTEASE ATP-BINDING SUBUNIT CLPT1, CHLOROPLASTIC"/>
    <property type="match status" value="1"/>
</dbReference>
<name>A0A1H1B1Y3_9ACTN</name>
<dbReference type="PANTHER" id="PTHR47016:SF5">
    <property type="entry name" value="CLP DOMAIN SUPERFAMILY PROTEIN"/>
    <property type="match status" value="1"/>
</dbReference>
<reference evidence="3 4" key="1">
    <citation type="submission" date="2016-10" db="EMBL/GenBank/DDBJ databases">
        <authorList>
            <person name="de Groot N.N."/>
        </authorList>
    </citation>
    <scope>NUCLEOTIDE SEQUENCE [LARGE SCALE GENOMIC DNA]</scope>
    <source>
        <strain evidence="3 4">DSM 43794</strain>
    </source>
</reference>
<evidence type="ECO:0000313" key="4">
    <source>
        <dbReference type="Proteomes" id="UP000217103"/>
    </source>
</evidence>
<evidence type="ECO:0000256" key="1">
    <source>
        <dbReference type="PROSITE-ProRule" id="PRU01251"/>
    </source>
</evidence>
<dbReference type="InterPro" id="IPR004176">
    <property type="entry name" value="Clp_R_N"/>
</dbReference>
<dbReference type="AlphaFoldDB" id="A0A1H1B1Y3"/>
<feature type="domain" description="Clp R" evidence="2">
    <location>
        <begin position="2"/>
        <end position="180"/>
    </location>
</feature>
<dbReference type="InterPro" id="IPR036628">
    <property type="entry name" value="Clp_N_dom_sf"/>
</dbReference>
<dbReference type="PROSITE" id="PS51903">
    <property type="entry name" value="CLP_R"/>
    <property type="match status" value="1"/>
</dbReference>
<protein>
    <submittedName>
        <fullName evidence="3">Clp amino terminal domain-containing protein, pathogenicity island component</fullName>
    </submittedName>
</protein>
<dbReference type="RefSeq" id="WP_093257763.1">
    <property type="nucleotide sequence ID" value="NZ_FNKK01000002.1"/>
</dbReference>
<dbReference type="InterPro" id="IPR044217">
    <property type="entry name" value="CLPT1/2"/>
</dbReference>
<dbReference type="Gene3D" id="1.10.1780.10">
    <property type="entry name" value="Clp, N-terminal domain"/>
    <property type="match status" value="2"/>
</dbReference>
<gene>
    <name evidence="3" type="ORF">SAMN04489764_0762</name>
</gene>
<evidence type="ECO:0000313" key="3">
    <source>
        <dbReference type="EMBL" id="SDQ45965.1"/>
    </source>
</evidence>
<proteinExistence type="predicted"/>
<organism evidence="3 4">
    <name type="scientific">Thermostaphylospora chromogena</name>
    <dbReference type="NCBI Taxonomy" id="35622"/>
    <lineage>
        <taxon>Bacteria</taxon>
        <taxon>Bacillati</taxon>
        <taxon>Actinomycetota</taxon>
        <taxon>Actinomycetes</taxon>
        <taxon>Streptosporangiales</taxon>
        <taxon>Thermomonosporaceae</taxon>
        <taxon>Thermostaphylospora</taxon>
    </lineage>
</organism>
<keyword evidence="4" id="KW-1185">Reference proteome</keyword>
<evidence type="ECO:0000259" key="2">
    <source>
        <dbReference type="PROSITE" id="PS51903"/>
    </source>
</evidence>
<sequence>MFERFTDGARAVVKRSQQEARELRHAAIGTEHLLLALLADTAREPARVLGELGLDHARAKERITRYTGSDDLDADALGLLGIDLDTVREKVEEVFGPGALDRPPGSAKSPRGHIPFTSRAKKVLELALREAIRLKHNYITDGHILLGILREGDGLAMKVITEAGIRPDAVRERLTCPLRE</sequence>
<dbReference type="Proteomes" id="UP000217103">
    <property type="component" value="Unassembled WGS sequence"/>
</dbReference>
<dbReference type="EMBL" id="FNKK01000002">
    <property type="protein sequence ID" value="SDQ45965.1"/>
    <property type="molecule type" value="Genomic_DNA"/>
</dbReference>
<accession>A0A1H1B1Y3</accession>
<keyword evidence="1" id="KW-0677">Repeat</keyword>
<dbReference type="STRING" id="35622.SAMN04489764_0762"/>